<dbReference type="InterPro" id="IPR010865">
    <property type="entry name" value="DUF1499"/>
</dbReference>
<reference evidence="2 3" key="1">
    <citation type="journal article" date="2020" name="J. Phycol.">
        <title>Comparative genome analysis reveals Cyanidiococcus gen. nov., a new extremophilic red algal genus sister to Cyanidioschyzon (Cyanidioschyzonaceae, Rhodophyta).</title>
        <authorList>
            <person name="Liu S.-L."/>
            <person name="Chiang Y.-R."/>
            <person name="Yoon H.S."/>
            <person name="Fu H.-Y."/>
        </authorList>
    </citation>
    <scope>NUCLEOTIDE SEQUENCE [LARGE SCALE GENOMIC DNA]</scope>
    <source>
        <strain evidence="2 3">THAL066</strain>
    </source>
</reference>
<evidence type="ECO:0000313" key="3">
    <source>
        <dbReference type="Proteomes" id="UP000530660"/>
    </source>
</evidence>
<evidence type="ECO:0000313" key="2">
    <source>
        <dbReference type="EMBL" id="KAF6001821.1"/>
    </source>
</evidence>
<keyword evidence="1" id="KW-0812">Transmembrane</keyword>
<evidence type="ECO:0000256" key="1">
    <source>
        <dbReference type="SAM" id="Phobius"/>
    </source>
</evidence>
<name>A0A7J7IHM2_9RHOD</name>
<accession>A0A7J7IHM2</accession>
<dbReference type="Pfam" id="PF07386">
    <property type="entry name" value="DUF1499"/>
    <property type="match status" value="1"/>
</dbReference>
<dbReference type="AlphaFoldDB" id="A0A7J7IHM2"/>
<dbReference type="Proteomes" id="UP000530660">
    <property type="component" value="Unassembled WGS sequence"/>
</dbReference>
<proteinExistence type="predicted"/>
<organism evidence="2 3">
    <name type="scientific">Cyanidiococcus yangmingshanensis</name>
    <dbReference type="NCBI Taxonomy" id="2690220"/>
    <lineage>
        <taxon>Eukaryota</taxon>
        <taxon>Rhodophyta</taxon>
        <taxon>Bangiophyceae</taxon>
        <taxon>Cyanidiales</taxon>
        <taxon>Cyanidiaceae</taxon>
        <taxon>Cyanidiococcus</taxon>
    </lineage>
</organism>
<dbReference type="PANTHER" id="PTHR34801">
    <property type="entry name" value="EXPRESSED PROTEIN"/>
    <property type="match status" value="1"/>
</dbReference>
<protein>
    <recommendedName>
        <fullName evidence="4">DUF1499 domain-containing protein</fullName>
    </recommendedName>
</protein>
<sequence length="334" mass="37307">MGCLRLGWQLPAWRGTRRELVGFGRLSRSGETLRERPGDGHNIHALVGVATLHQVAVGFRLWRRSSTGLGSELGQQHQLRQSIRAVFNSSGRLAAVLRKVLARKPPRVKPTQESSFMTLRLAAETIQRVPERGTRFVERKWRRRRYLLYMVGIGILAVLSLLVWPPASQSATPSTEGSVPRRRGLSLRAPRPALVGQGLVNACPPKSQNCVSSRGKPDAPTFEPPWRYPATLSAEEALALVRHAVRQYPGPETSTIIQYKPAQYLYAEFQTRLMGFVDDAEFLVDEQAHLIHYRSASRIGRSDMGANRARLRTLFAELAARGFSLATDRTTVDP</sequence>
<keyword evidence="1" id="KW-1133">Transmembrane helix</keyword>
<evidence type="ECO:0008006" key="4">
    <source>
        <dbReference type="Google" id="ProtNLM"/>
    </source>
</evidence>
<dbReference type="EMBL" id="VWRR01000013">
    <property type="protein sequence ID" value="KAF6001821.1"/>
    <property type="molecule type" value="Genomic_DNA"/>
</dbReference>
<comment type="caution">
    <text evidence="2">The sequence shown here is derived from an EMBL/GenBank/DDBJ whole genome shotgun (WGS) entry which is preliminary data.</text>
</comment>
<feature type="transmembrane region" description="Helical" evidence="1">
    <location>
        <begin position="146"/>
        <end position="164"/>
    </location>
</feature>
<keyword evidence="3" id="KW-1185">Reference proteome</keyword>
<gene>
    <name evidence="2" type="ORF">F1559_003870</name>
</gene>
<keyword evidence="1" id="KW-0472">Membrane</keyword>
<dbReference type="PANTHER" id="PTHR34801:SF6">
    <property type="entry name" value="SLL1620 PROTEIN"/>
    <property type="match status" value="1"/>
</dbReference>
<dbReference type="OrthoDB" id="41501at2759"/>